<keyword evidence="2" id="KW-1185">Reference proteome</keyword>
<dbReference type="AlphaFoldDB" id="A0A811U169"/>
<sequence length="59" mass="6581">MGRSSSKPPQQLKRLVNGFHVPQPQMIIADTMQNLATFVFNQANGAPIDRGKLLVEFEI</sequence>
<comment type="caution">
    <text evidence="1">The sequence shown here is derived from an EMBL/GenBank/DDBJ whole genome shotgun (WGS) entry which is preliminary data.</text>
</comment>
<protein>
    <submittedName>
        <fullName evidence="1">(Mediterranean fruit fly) hypothetical protein</fullName>
    </submittedName>
</protein>
<name>A0A811U169_CERCA</name>
<evidence type="ECO:0000313" key="1">
    <source>
        <dbReference type="EMBL" id="CAD6992689.1"/>
    </source>
</evidence>
<evidence type="ECO:0000313" key="2">
    <source>
        <dbReference type="Proteomes" id="UP000606786"/>
    </source>
</evidence>
<dbReference type="Proteomes" id="UP000606786">
    <property type="component" value="Unassembled WGS sequence"/>
</dbReference>
<accession>A0A811U169</accession>
<dbReference type="EMBL" id="CAJHJT010000001">
    <property type="protein sequence ID" value="CAD6992689.1"/>
    <property type="molecule type" value="Genomic_DNA"/>
</dbReference>
<organism evidence="1 2">
    <name type="scientific">Ceratitis capitata</name>
    <name type="common">Mediterranean fruit fly</name>
    <name type="synonym">Tephritis capitata</name>
    <dbReference type="NCBI Taxonomy" id="7213"/>
    <lineage>
        <taxon>Eukaryota</taxon>
        <taxon>Metazoa</taxon>
        <taxon>Ecdysozoa</taxon>
        <taxon>Arthropoda</taxon>
        <taxon>Hexapoda</taxon>
        <taxon>Insecta</taxon>
        <taxon>Pterygota</taxon>
        <taxon>Neoptera</taxon>
        <taxon>Endopterygota</taxon>
        <taxon>Diptera</taxon>
        <taxon>Brachycera</taxon>
        <taxon>Muscomorpha</taxon>
        <taxon>Tephritoidea</taxon>
        <taxon>Tephritidae</taxon>
        <taxon>Ceratitis</taxon>
        <taxon>Ceratitis</taxon>
    </lineage>
</organism>
<gene>
    <name evidence="1" type="ORF">CCAP1982_LOCUS1534</name>
</gene>
<reference evidence="1" key="1">
    <citation type="submission" date="2020-11" db="EMBL/GenBank/DDBJ databases">
        <authorList>
            <person name="Whitehead M."/>
        </authorList>
    </citation>
    <scope>NUCLEOTIDE SEQUENCE</scope>
    <source>
        <strain evidence="1">EGII</strain>
    </source>
</reference>
<proteinExistence type="predicted"/>